<name>A0A542DJ52_AMYCI</name>
<accession>A0A542DJ52</accession>
<dbReference type="NCBIfam" id="NF047838">
    <property type="entry name" value="SCO4402_fam"/>
    <property type="match status" value="1"/>
</dbReference>
<dbReference type="EMBL" id="VFML01000001">
    <property type="protein sequence ID" value="TQJ03034.1"/>
    <property type="molecule type" value="Genomic_DNA"/>
</dbReference>
<comment type="caution">
    <text evidence="1">The sequence shown here is derived from an EMBL/GenBank/DDBJ whole genome shotgun (WGS) entry which is preliminary data.</text>
</comment>
<evidence type="ECO:0000313" key="2">
    <source>
        <dbReference type="Proteomes" id="UP000320876"/>
    </source>
</evidence>
<keyword evidence="2" id="KW-1185">Reference proteome</keyword>
<dbReference type="OrthoDB" id="8454954at2"/>
<dbReference type="Proteomes" id="UP000320876">
    <property type="component" value="Unassembled WGS sequence"/>
</dbReference>
<evidence type="ECO:0000313" key="1">
    <source>
        <dbReference type="EMBL" id="TQJ03034.1"/>
    </source>
</evidence>
<gene>
    <name evidence="1" type="ORF">FB471_2784</name>
</gene>
<sequence>MTQVRFPGMRTVVVEAVEHLADAEYQQQVWVRKEHPHEQMPYTTDDAVHALYDDTSVFEEPEHAVGNVLRNKEEAEALQPLKRALDTVFDELGTDLDDAEYATAPQWAVVVATARSALAVLRASEP</sequence>
<dbReference type="Pfam" id="PF25656">
    <property type="entry name" value="DUF7945"/>
    <property type="match status" value="1"/>
</dbReference>
<dbReference type="RefSeq" id="WP_141998478.1">
    <property type="nucleotide sequence ID" value="NZ_VFML01000001.1"/>
</dbReference>
<dbReference type="InterPro" id="IPR057705">
    <property type="entry name" value="DUF7945"/>
</dbReference>
<dbReference type="AlphaFoldDB" id="A0A542DJ52"/>
<reference evidence="1 2" key="1">
    <citation type="submission" date="2019-06" db="EMBL/GenBank/DDBJ databases">
        <title>Sequencing the genomes of 1000 actinobacteria strains.</title>
        <authorList>
            <person name="Klenk H.-P."/>
        </authorList>
    </citation>
    <scope>NUCLEOTIDE SEQUENCE [LARGE SCALE GENOMIC DNA]</scope>
    <source>
        <strain evidence="1 2">DSM 45679</strain>
    </source>
</reference>
<proteinExistence type="predicted"/>
<protein>
    <submittedName>
        <fullName evidence="1">Uncharacterized protein</fullName>
    </submittedName>
</protein>
<organism evidence="1 2">
    <name type="scientific">Amycolatopsis cihanbeyliensis</name>
    <dbReference type="NCBI Taxonomy" id="1128664"/>
    <lineage>
        <taxon>Bacteria</taxon>
        <taxon>Bacillati</taxon>
        <taxon>Actinomycetota</taxon>
        <taxon>Actinomycetes</taxon>
        <taxon>Pseudonocardiales</taxon>
        <taxon>Pseudonocardiaceae</taxon>
        <taxon>Amycolatopsis</taxon>
    </lineage>
</organism>